<dbReference type="InterPro" id="IPR018357">
    <property type="entry name" value="Hexapep_transf_CS"/>
</dbReference>
<dbReference type="InterPro" id="IPR051159">
    <property type="entry name" value="Hexapeptide_acetyltransf"/>
</dbReference>
<sequence length="252" mass="27639">MNKLKLTQLFLKEFQWKTPILTTLLGWIPSLPGLGLRYLFYPFIFKKMGRSVKIYPDVRLKNAQNIEIGFGVVLHQGVEINLNSDNELKIGDRVNLARDVGISCTEEQNKIELDNVVSLDRGVELRAHGGGQIYIGERTYVGPYTCISGYGTISIGKDCLIASHCSIYAHNYIFSDPNKTIKEQGFVSKGIAIEDDCWLGSGVKVVDGVTIGKGSVIAAGSVVMKNIPPYSIAAGFPAKVIAKRESNELSLV</sequence>
<evidence type="ECO:0000313" key="5">
    <source>
        <dbReference type="Proteomes" id="UP000010473"/>
    </source>
</evidence>
<evidence type="ECO:0000313" key="4">
    <source>
        <dbReference type="EMBL" id="AFZ34031.1"/>
    </source>
</evidence>
<dbReference type="GO" id="GO:0005829">
    <property type="term" value="C:cytosol"/>
    <property type="evidence" value="ECO:0007669"/>
    <property type="project" value="TreeGrafter"/>
</dbReference>
<dbReference type="OrthoDB" id="9815592at2"/>
<keyword evidence="1 4" id="KW-0808">Transferase</keyword>
<dbReference type="PATRIC" id="fig|111780.3.peg.437"/>
<dbReference type="STRING" id="111780.Sta7437_0422"/>
<evidence type="ECO:0000256" key="2">
    <source>
        <dbReference type="ARBA" id="ARBA00022737"/>
    </source>
</evidence>
<protein>
    <submittedName>
        <fullName evidence="4">Hexapeptide repeat-containing transferase</fullName>
    </submittedName>
</protein>
<dbReference type="AlphaFoldDB" id="K9XPP4"/>
<dbReference type="HOGENOM" id="CLU_051638_7_0_3"/>
<keyword evidence="3" id="KW-1133">Transmembrane helix</keyword>
<dbReference type="InterPro" id="IPR001451">
    <property type="entry name" value="Hexapep"/>
</dbReference>
<dbReference type="Pfam" id="PF00132">
    <property type="entry name" value="Hexapep"/>
    <property type="match status" value="1"/>
</dbReference>
<keyword evidence="5" id="KW-1185">Reference proteome</keyword>
<keyword evidence="3" id="KW-0472">Membrane</keyword>
<gene>
    <name evidence="4" type="ordered locus">Sta7437_0422</name>
</gene>
<dbReference type="KEGG" id="scs:Sta7437_0422"/>
<dbReference type="SUPFAM" id="SSF51161">
    <property type="entry name" value="Trimeric LpxA-like enzymes"/>
    <property type="match status" value="2"/>
</dbReference>
<dbReference type="PANTHER" id="PTHR23416">
    <property type="entry name" value="SIALIC ACID SYNTHASE-RELATED"/>
    <property type="match status" value="1"/>
</dbReference>
<dbReference type="RefSeq" id="WP_015191704.1">
    <property type="nucleotide sequence ID" value="NC_019748.1"/>
</dbReference>
<reference evidence="5" key="1">
    <citation type="journal article" date="2013" name="Proc. Natl. Acad. Sci. U.S.A.">
        <title>Improving the coverage of the cyanobacterial phylum using diversity-driven genome sequencing.</title>
        <authorList>
            <person name="Shih P.M."/>
            <person name="Wu D."/>
            <person name="Latifi A."/>
            <person name="Axen S.D."/>
            <person name="Fewer D.P."/>
            <person name="Talla E."/>
            <person name="Calteau A."/>
            <person name="Cai F."/>
            <person name="Tandeau de Marsac N."/>
            <person name="Rippka R."/>
            <person name="Herdman M."/>
            <person name="Sivonen K."/>
            <person name="Coursin T."/>
            <person name="Laurent T."/>
            <person name="Goodwin L."/>
            <person name="Nolan M."/>
            <person name="Davenport K.W."/>
            <person name="Han C.S."/>
            <person name="Rubin E.M."/>
            <person name="Eisen J.A."/>
            <person name="Woyke T."/>
            <person name="Gugger M."/>
            <person name="Kerfeld C.A."/>
        </authorList>
    </citation>
    <scope>NUCLEOTIDE SEQUENCE [LARGE SCALE GENOMIC DNA]</scope>
    <source>
        <strain evidence="5">ATCC 29371 / PCC 7437</strain>
    </source>
</reference>
<evidence type="ECO:0000256" key="3">
    <source>
        <dbReference type="SAM" id="Phobius"/>
    </source>
</evidence>
<dbReference type="PANTHER" id="PTHR23416:SF78">
    <property type="entry name" value="LIPOPOLYSACCHARIDE BIOSYNTHESIS O-ACETYL TRANSFERASE WBBJ-RELATED"/>
    <property type="match status" value="1"/>
</dbReference>
<organism evidence="4 5">
    <name type="scientific">Stanieria cyanosphaera (strain ATCC 29371 / PCC 7437)</name>
    <dbReference type="NCBI Taxonomy" id="111780"/>
    <lineage>
        <taxon>Bacteria</taxon>
        <taxon>Bacillati</taxon>
        <taxon>Cyanobacteriota</taxon>
        <taxon>Cyanophyceae</taxon>
        <taxon>Pleurocapsales</taxon>
        <taxon>Dermocarpellaceae</taxon>
        <taxon>Stanieria</taxon>
    </lineage>
</organism>
<dbReference type="InterPro" id="IPR011004">
    <property type="entry name" value="Trimer_LpxA-like_sf"/>
</dbReference>
<dbReference type="GO" id="GO:0031470">
    <property type="term" value="C:carboxysome"/>
    <property type="evidence" value="ECO:0007669"/>
    <property type="project" value="UniProtKB-ARBA"/>
</dbReference>
<dbReference type="GO" id="GO:0008374">
    <property type="term" value="F:O-acyltransferase activity"/>
    <property type="evidence" value="ECO:0007669"/>
    <property type="project" value="TreeGrafter"/>
</dbReference>
<dbReference type="EMBL" id="CP003653">
    <property type="protein sequence ID" value="AFZ34031.1"/>
    <property type="molecule type" value="Genomic_DNA"/>
</dbReference>
<dbReference type="CDD" id="cd04647">
    <property type="entry name" value="LbH_MAT_like"/>
    <property type="match status" value="1"/>
</dbReference>
<dbReference type="GO" id="GO:0043886">
    <property type="term" value="F:structural constituent of carboxysome shell"/>
    <property type="evidence" value="ECO:0007669"/>
    <property type="project" value="UniProtKB-ARBA"/>
</dbReference>
<feature type="transmembrane region" description="Helical" evidence="3">
    <location>
        <begin position="20"/>
        <end position="40"/>
    </location>
</feature>
<dbReference type="PROSITE" id="PS00101">
    <property type="entry name" value="HEXAPEP_TRANSFERASES"/>
    <property type="match status" value="1"/>
</dbReference>
<evidence type="ECO:0000256" key="1">
    <source>
        <dbReference type="ARBA" id="ARBA00022679"/>
    </source>
</evidence>
<accession>K9XPP4</accession>
<name>K9XPP4_STAC7</name>
<proteinExistence type="predicted"/>
<dbReference type="Proteomes" id="UP000010473">
    <property type="component" value="Chromosome"/>
</dbReference>
<dbReference type="eggNOG" id="COG0110">
    <property type="taxonomic scope" value="Bacteria"/>
</dbReference>
<keyword evidence="3" id="KW-0812">Transmembrane</keyword>
<dbReference type="Gene3D" id="2.160.10.10">
    <property type="entry name" value="Hexapeptide repeat proteins"/>
    <property type="match status" value="2"/>
</dbReference>
<keyword evidence="2" id="KW-0677">Repeat</keyword>